<dbReference type="Gene3D" id="3.40.50.720">
    <property type="entry name" value="NAD(P)-binding Rossmann-like Domain"/>
    <property type="match status" value="1"/>
</dbReference>
<dbReference type="PANTHER" id="PTHR43818:SF11">
    <property type="entry name" value="BCDNA.GH03377"/>
    <property type="match status" value="1"/>
</dbReference>
<dbReference type="Gene3D" id="3.30.360.10">
    <property type="entry name" value="Dihydrodipicolinate Reductase, domain 2"/>
    <property type="match status" value="1"/>
</dbReference>
<dbReference type="SUPFAM" id="SSF55347">
    <property type="entry name" value="Glyceraldehyde-3-phosphate dehydrogenase-like, C-terminal domain"/>
    <property type="match status" value="1"/>
</dbReference>
<name>A0A7W6D1T1_9HYPH</name>
<reference evidence="4 5" key="1">
    <citation type="submission" date="2020-08" db="EMBL/GenBank/DDBJ databases">
        <title>Genomic Encyclopedia of Type Strains, Phase IV (KMG-IV): sequencing the most valuable type-strain genomes for metagenomic binning, comparative biology and taxonomic classification.</title>
        <authorList>
            <person name="Goeker M."/>
        </authorList>
    </citation>
    <scope>NUCLEOTIDE SEQUENCE [LARGE SCALE GENOMIC DNA]</scope>
    <source>
        <strain evidence="4 5">DSM 100211</strain>
    </source>
</reference>
<evidence type="ECO:0000313" key="5">
    <source>
        <dbReference type="Proteomes" id="UP000574761"/>
    </source>
</evidence>
<comment type="caution">
    <text evidence="4">The sequence shown here is derived from an EMBL/GenBank/DDBJ whole genome shotgun (WGS) entry which is preliminary data.</text>
</comment>
<evidence type="ECO:0000259" key="2">
    <source>
        <dbReference type="Pfam" id="PF01408"/>
    </source>
</evidence>
<dbReference type="InterPro" id="IPR050463">
    <property type="entry name" value="Gfo/Idh/MocA_oxidrdct_glycsds"/>
</dbReference>
<dbReference type="RefSeq" id="WP_183798120.1">
    <property type="nucleotide sequence ID" value="NZ_JACIEE010000001.1"/>
</dbReference>
<dbReference type="AlphaFoldDB" id="A0A7W6D1T1"/>
<dbReference type="GO" id="GO:0016491">
    <property type="term" value="F:oxidoreductase activity"/>
    <property type="evidence" value="ECO:0007669"/>
    <property type="project" value="UniProtKB-KW"/>
</dbReference>
<proteinExistence type="predicted"/>
<dbReference type="InterPro" id="IPR055170">
    <property type="entry name" value="GFO_IDH_MocA-like_dom"/>
</dbReference>
<sequence length="395" mass="42515">MTREYGTKQYGVGIIGCGNISGAYFKLIPLYRNLKLVACADINPAASKARSEEFGVAAQEIDDLLSNPAVDVVVNLTVPEAHYPVSRRALEAGKHVYSEKPFVLTLEQGEALRGIADAKGLKVGSAPDTYLGGSHQFARHLIDSGSVGKIMSGTAHVLGPGMESWHPNPDFFFAPGGGPILDMGPYYVNNLVNLVGPVKRVVALANKAHEERTIGNGPRAGEKVPVIVATNIHAVLEFESGAQISLMTSWDVWAHRHQNMELYGTEGAIFVPDPNFFGGTVEVAGKDREPKPVEVWDHPLTAKNYAFDWGVQANYRGIGLSDMMVAVTSGRDYRCSLDRSLHTIDVLTAILRSAEEGRAIDIVTTCTQPEALGIEEARALLRDDVAAPAVEAAAE</sequence>
<dbReference type="GO" id="GO:0000166">
    <property type="term" value="F:nucleotide binding"/>
    <property type="evidence" value="ECO:0007669"/>
    <property type="project" value="InterPro"/>
</dbReference>
<dbReference type="InterPro" id="IPR036291">
    <property type="entry name" value="NAD(P)-bd_dom_sf"/>
</dbReference>
<feature type="domain" description="GFO/IDH/MocA-like oxidoreductase" evidence="3">
    <location>
        <begin position="136"/>
        <end position="269"/>
    </location>
</feature>
<evidence type="ECO:0000313" key="4">
    <source>
        <dbReference type="EMBL" id="MBB3975115.1"/>
    </source>
</evidence>
<dbReference type="Pfam" id="PF01408">
    <property type="entry name" value="GFO_IDH_MocA"/>
    <property type="match status" value="1"/>
</dbReference>
<organism evidence="4 5">
    <name type="scientific">Mycoplana azooxidifex</name>
    <dbReference type="NCBI Taxonomy" id="1636188"/>
    <lineage>
        <taxon>Bacteria</taxon>
        <taxon>Pseudomonadati</taxon>
        <taxon>Pseudomonadota</taxon>
        <taxon>Alphaproteobacteria</taxon>
        <taxon>Hyphomicrobiales</taxon>
        <taxon>Rhizobiaceae</taxon>
        <taxon>Mycoplana</taxon>
    </lineage>
</organism>
<dbReference type="InterPro" id="IPR000683">
    <property type="entry name" value="Gfo/Idh/MocA-like_OxRdtase_N"/>
</dbReference>
<dbReference type="Pfam" id="PF22725">
    <property type="entry name" value="GFO_IDH_MocA_C3"/>
    <property type="match status" value="1"/>
</dbReference>
<evidence type="ECO:0000256" key="1">
    <source>
        <dbReference type="ARBA" id="ARBA00023002"/>
    </source>
</evidence>
<keyword evidence="5" id="KW-1185">Reference proteome</keyword>
<gene>
    <name evidence="4" type="ORF">GGQ64_000291</name>
</gene>
<dbReference type="SUPFAM" id="SSF51735">
    <property type="entry name" value="NAD(P)-binding Rossmann-fold domains"/>
    <property type="match status" value="1"/>
</dbReference>
<dbReference type="PANTHER" id="PTHR43818">
    <property type="entry name" value="BCDNA.GH03377"/>
    <property type="match status" value="1"/>
</dbReference>
<dbReference type="EMBL" id="JACIEE010000001">
    <property type="protein sequence ID" value="MBB3975115.1"/>
    <property type="molecule type" value="Genomic_DNA"/>
</dbReference>
<keyword evidence="1" id="KW-0560">Oxidoreductase</keyword>
<accession>A0A7W6D1T1</accession>
<feature type="domain" description="Gfo/Idh/MocA-like oxidoreductase N-terminal" evidence="2">
    <location>
        <begin position="12"/>
        <end position="123"/>
    </location>
</feature>
<dbReference type="Proteomes" id="UP000574761">
    <property type="component" value="Unassembled WGS sequence"/>
</dbReference>
<evidence type="ECO:0000259" key="3">
    <source>
        <dbReference type="Pfam" id="PF22725"/>
    </source>
</evidence>
<protein>
    <submittedName>
        <fullName evidence="4">Putative dehydrogenase</fullName>
    </submittedName>
</protein>